<dbReference type="PANTHER" id="PTHR44080">
    <property type="entry name" value="E3 UBIQUITIN-PROTEIN LIGASE COP1"/>
    <property type="match status" value="1"/>
</dbReference>
<feature type="coiled-coil region" evidence="6">
    <location>
        <begin position="290"/>
        <end position="361"/>
    </location>
</feature>
<organism evidence="9 10">
    <name type="scientific">Mortierella alpina</name>
    <name type="common">Oleaginous fungus</name>
    <name type="synonym">Mortierella renispora</name>
    <dbReference type="NCBI Taxonomy" id="64518"/>
    <lineage>
        <taxon>Eukaryota</taxon>
        <taxon>Fungi</taxon>
        <taxon>Fungi incertae sedis</taxon>
        <taxon>Mucoromycota</taxon>
        <taxon>Mortierellomycotina</taxon>
        <taxon>Mortierellomycetes</taxon>
        <taxon>Mortierellales</taxon>
        <taxon>Mortierellaceae</taxon>
        <taxon>Mortierella</taxon>
    </lineage>
</organism>
<keyword evidence="3" id="KW-0862">Zinc</keyword>
<evidence type="ECO:0000256" key="7">
    <source>
        <dbReference type="SAM" id="MobiDB-lite"/>
    </source>
</evidence>
<sequence>MADGTNPPDIPQRPPSSSSSPSPSSSDTLSISSEDMPPASMPTPPASQNSSLANLTTLASPIPRPSPLRPSSSLSRMTISMDTSTDTVDIGSSSSSHQNNSLGSVAPVAGSSSSSSALTVHDGTSLLAQDTPSNSNLSSTNNSHNSSPRAVVRKRQRFTSARLAGAAESLSAPASSTHAQDKRTGLVAPLTERLGSFSSDYHCPICRALIKEAFISRCGHSFCYLCITQHLGEKQDCPMCRSTLTRDQIFPNFLLNSIIERSAGLLDASEELEPRSKLRSDLLSQNDYTREEIDDMLSTLKAKKRRLESTDQQVELEVLLDFLRNTRAEKEEALARLNAQIQCLDNDMRKAQDKLDVLKQHSGYQITQGLEDEEDDQLECMGSSGGVPVPNDVSEEEEEAVPPQAGSKRSHAQLEREDRNENTNSAKASSDTSMQNLKIAKQINVNKKRVAEHFEDLQRCYFDFSLSSVVFVLTDYDSIASARRESALSSFCSTISKFTKFSHFEHVNTLRYGDIYNTSSIVSSIEFDRDDEYFATAGVTKKIKIFEYGCIEKTGLAGTSLREDDRSELYEGTDLSRPTRYPPNKKPITSVLHYPVREMTCRSKISCLSWNSYIKSQIASSDYEGIVSLWDSQTGINTLNYDEHEKRAWSVDFSRTDPTRLASGSDDTKVKIWSTNQKASACTIESKANICCVKFNPESSQHIAFGSADHHIHYYDLRKPNEPLFIFKGHRKAVSYVKFLGREELVSASTDSTLKLWNTLRMNCARTYTGHVNEKNFVGLSASGDWISCGSENNAVYTYYKELRDPVVTVKFGNSNPVTGEDTVDEDPSQFVSSVCWKKNTSNNILLAANSSGVIKVLELV</sequence>
<feature type="compositionally biased region" description="Polar residues" evidence="7">
    <location>
        <begin position="422"/>
        <end position="433"/>
    </location>
</feature>
<keyword evidence="5" id="KW-0853">WD repeat</keyword>
<dbReference type="SUPFAM" id="SSF57850">
    <property type="entry name" value="RING/U-box"/>
    <property type="match status" value="1"/>
</dbReference>
<dbReference type="InterPro" id="IPR001680">
    <property type="entry name" value="WD40_rpt"/>
</dbReference>
<keyword evidence="2 4" id="KW-0863">Zinc-finger</keyword>
<dbReference type="SMART" id="SM00184">
    <property type="entry name" value="RING"/>
    <property type="match status" value="1"/>
</dbReference>
<evidence type="ECO:0000256" key="1">
    <source>
        <dbReference type="ARBA" id="ARBA00022723"/>
    </source>
</evidence>
<dbReference type="PANTHER" id="PTHR44080:SF1">
    <property type="entry name" value="E3 UBIQUITIN-PROTEIN LIGASE COP1"/>
    <property type="match status" value="1"/>
</dbReference>
<dbReference type="PROSITE" id="PS50294">
    <property type="entry name" value="WD_REPEATS_REGION"/>
    <property type="match status" value="1"/>
</dbReference>
<dbReference type="PROSITE" id="PS50082">
    <property type="entry name" value="WD_REPEATS_2"/>
    <property type="match status" value="2"/>
</dbReference>
<dbReference type="Pfam" id="PF13923">
    <property type="entry name" value="zf-C3HC4_2"/>
    <property type="match status" value="1"/>
</dbReference>
<evidence type="ECO:0000259" key="8">
    <source>
        <dbReference type="PROSITE" id="PS50089"/>
    </source>
</evidence>
<feature type="region of interest" description="Disordered" evidence="7">
    <location>
        <begin position="369"/>
        <end position="433"/>
    </location>
</feature>
<dbReference type="CDD" id="cd16504">
    <property type="entry name" value="RING-HC_COP1"/>
    <property type="match status" value="1"/>
</dbReference>
<evidence type="ECO:0000256" key="6">
    <source>
        <dbReference type="SAM" id="Coils"/>
    </source>
</evidence>
<feature type="repeat" description="WD" evidence="5">
    <location>
        <begin position="727"/>
        <end position="767"/>
    </location>
</feature>
<feature type="region of interest" description="Disordered" evidence="7">
    <location>
        <begin position="1"/>
        <end position="153"/>
    </location>
</feature>
<dbReference type="GO" id="GO:0008270">
    <property type="term" value="F:zinc ion binding"/>
    <property type="evidence" value="ECO:0007669"/>
    <property type="project" value="UniProtKB-KW"/>
</dbReference>
<dbReference type="EMBL" id="JAIFTL010000276">
    <property type="protein sequence ID" value="KAG9320590.1"/>
    <property type="molecule type" value="Genomic_DNA"/>
</dbReference>
<dbReference type="InterPro" id="IPR001841">
    <property type="entry name" value="Znf_RING"/>
</dbReference>
<keyword evidence="1" id="KW-0479">Metal-binding</keyword>
<dbReference type="AlphaFoldDB" id="A0A9P8CZT8"/>
<dbReference type="InterPro" id="IPR017907">
    <property type="entry name" value="Znf_RING_CS"/>
</dbReference>
<evidence type="ECO:0000313" key="10">
    <source>
        <dbReference type="Proteomes" id="UP000717515"/>
    </source>
</evidence>
<feature type="compositionally biased region" description="Low complexity" evidence="7">
    <location>
        <begin position="15"/>
        <end position="38"/>
    </location>
</feature>
<dbReference type="PROSITE" id="PS50089">
    <property type="entry name" value="ZF_RING_2"/>
    <property type="match status" value="1"/>
</dbReference>
<gene>
    <name evidence="9" type="ORF">KVV02_006930</name>
</gene>
<evidence type="ECO:0000256" key="4">
    <source>
        <dbReference type="PROSITE-ProRule" id="PRU00175"/>
    </source>
</evidence>
<evidence type="ECO:0000313" key="9">
    <source>
        <dbReference type="EMBL" id="KAG9320590.1"/>
    </source>
</evidence>
<name>A0A9P8CZT8_MORAP</name>
<protein>
    <recommendedName>
        <fullName evidence="8">RING-type domain-containing protein</fullName>
    </recommendedName>
</protein>
<dbReference type="InterPro" id="IPR013083">
    <property type="entry name" value="Znf_RING/FYVE/PHD"/>
</dbReference>
<dbReference type="SUPFAM" id="SSF50978">
    <property type="entry name" value="WD40 repeat-like"/>
    <property type="match status" value="1"/>
</dbReference>
<dbReference type="InterPro" id="IPR036322">
    <property type="entry name" value="WD40_repeat_dom_sf"/>
</dbReference>
<dbReference type="Gene3D" id="2.130.10.10">
    <property type="entry name" value="YVTN repeat-like/Quinoprotein amine dehydrogenase"/>
    <property type="match status" value="1"/>
</dbReference>
<dbReference type="Pfam" id="PF00400">
    <property type="entry name" value="WD40"/>
    <property type="match status" value="2"/>
</dbReference>
<feature type="compositionally biased region" description="Polar residues" evidence="7">
    <location>
        <begin position="48"/>
        <end position="59"/>
    </location>
</feature>
<dbReference type="PROSITE" id="PS00518">
    <property type="entry name" value="ZF_RING_1"/>
    <property type="match status" value="1"/>
</dbReference>
<dbReference type="InterPro" id="IPR042755">
    <property type="entry name" value="COP1"/>
</dbReference>
<feature type="domain" description="RING-type" evidence="8">
    <location>
        <begin position="203"/>
        <end position="241"/>
    </location>
</feature>
<feature type="repeat" description="WD" evidence="5">
    <location>
        <begin position="641"/>
        <end position="683"/>
    </location>
</feature>
<reference evidence="9" key="1">
    <citation type="submission" date="2021-07" db="EMBL/GenBank/DDBJ databases">
        <title>Draft genome of Mortierella alpina, strain LL118, isolated from an aspen leaf litter sample.</title>
        <authorList>
            <person name="Yang S."/>
            <person name="Vinatzer B.A."/>
        </authorList>
    </citation>
    <scope>NUCLEOTIDE SEQUENCE</scope>
    <source>
        <strain evidence="9">LL118</strain>
    </source>
</reference>
<comment type="caution">
    <text evidence="9">The sequence shown here is derived from an EMBL/GenBank/DDBJ whole genome shotgun (WGS) entry which is preliminary data.</text>
</comment>
<feature type="compositionally biased region" description="Polar residues" evidence="7">
    <location>
        <begin position="77"/>
        <end position="87"/>
    </location>
</feature>
<dbReference type="GO" id="GO:0043161">
    <property type="term" value="P:proteasome-mediated ubiquitin-dependent protein catabolic process"/>
    <property type="evidence" value="ECO:0007669"/>
    <property type="project" value="TreeGrafter"/>
</dbReference>
<evidence type="ECO:0000256" key="5">
    <source>
        <dbReference type="PROSITE-ProRule" id="PRU00221"/>
    </source>
</evidence>
<feature type="compositionally biased region" description="Low complexity" evidence="7">
    <location>
        <begin position="91"/>
        <end position="118"/>
    </location>
</feature>
<dbReference type="InterPro" id="IPR015943">
    <property type="entry name" value="WD40/YVTN_repeat-like_dom_sf"/>
</dbReference>
<feature type="compositionally biased region" description="Low complexity" evidence="7">
    <location>
        <begin position="133"/>
        <end position="147"/>
    </location>
</feature>
<dbReference type="Gene3D" id="3.30.40.10">
    <property type="entry name" value="Zinc/RING finger domain, C3HC4 (zinc finger)"/>
    <property type="match status" value="1"/>
</dbReference>
<keyword evidence="6" id="KW-0175">Coiled coil</keyword>
<evidence type="ECO:0000256" key="2">
    <source>
        <dbReference type="ARBA" id="ARBA00022771"/>
    </source>
</evidence>
<feature type="compositionally biased region" description="Basic and acidic residues" evidence="7">
    <location>
        <begin position="412"/>
        <end position="421"/>
    </location>
</feature>
<accession>A0A9P8CZT8</accession>
<dbReference type="SMART" id="SM00320">
    <property type="entry name" value="WD40"/>
    <property type="match status" value="7"/>
</dbReference>
<proteinExistence type="predicted"/>
<dbReference type="GO" id="GO:0061630">
    <property type="term" value="F:ubiquitin protein ligase activity"/>
    <property type="evidence" value="ECO:0007669"/>
    <property type="project" value="InterPro"/>
</dbReference>
<dbReference type="Proteomes" id="UP000717515">
    <property type="component" value="Unassembled WGS sequence"/>
</dbReference>
<evidence type="ECO:0000256" key="3">
    <source>
        <dbReference type="ARBA" id="ARBA00022833"/>
    </source>
</evidence>